<evidence type="ECO:0000313" key="1">
    <source>
        <dbReference type="EMBL" id="EGF23029.1"/>
    </source>
</evidence>
<dbReference type="RefSeq" id="WP_006303228.1">
    <property type="nucleotide sequence ID" value="NZ_ACGK02000002.1"/>
</dbReference>
<organism evidence="1 2">
    <name type="scientific">Fannyhessea vaginae DSM 15829</name>
    <dbReference type="NCBI Taxonomy" id="525256"/>
    <lineage>
        <taxon>Bacteria</taxon>
        <taxon>Bacillati</taxon>
        <taxon>Actinomycetota</taxon>
        <taxon>Coriobacteriia</taxon>
        <taxon>Coriobacteriales</taxon>
        <taxon>Atopobiaceae</taxon>
        <taxon>Fannyhessea</taxon>
    </lineage>
</organism>
<proteinExistence type="predicted"/>
<comment type="caution">
    <text evidence="1">The sequence shown here is derived from an EMBL/GenBank/DDBJ whole genome shotgun (WGS) entry which is preliminary data.</text>
</comment>
<accession>F1T6C4</accession>
<gene>
    <name evidence="1" type="ORF">HMPREF0091_11024</name>
</gene>
<evidence type="ECO:0000313" key="2">
    <source>
        <dbReference type="Proteomes" id="UP000005947"/>
    </source>
</evidence>
<reference evidence="1 2" key="1">
    <citation type="submission" date="2011-02" db="EMBL/GenBank/DDBJ databases">
        <authorList>
            <person name="Muzny D."/>
            <person name="Qin X."/>
            <person name="Buhay C."/>
            <person name="Dugan-Rocha S."/>
            <person name="Ding Y."/>
            <person name="Chen G."/>
            <person name="Hawes A."/>
            <person name="Holder M."/>
            <person name="Jhangiani S."/>
            <person name="Johnson A."/>
            <person name="Khan Z."/>
            <person name="Li Z."/>
            <person name="Liu W."/>
            <person name="Liu X."/>
            <person name="Perez L."/>
            <person name="Shen H."/>
            <person name="Wang Q."/>
            <person name="Watt J."/>
            <person name="Xi L."/>
            <person name="Xin Y."/>
            <person name="Zhou J."/>
            <person name="Deng J."/>
            <person name="Jiang H."/>
            <person name="Liu Y."/>
            <person name="Qu J."/>
            <person name="Song X.-Z."/>
            <person name="Zhang L."/>
            <person name="Villasana D."/>
            <person name="Johnson A."/>
            <person name="Liu J."/>
            <person name="Liyanage D."/>
            <person name="Lorensuhewa L."/>
            <person name="Robinson T."/>
            <person name="Song A."/>
            <person name="Song B.-B."/>
            <person name="Dinh H."/>
            <person name="Thornton R."/>
            <person name="Coyle M."/>
            <person name="Francisco L."/>
            <person name="Jackson L."/>
            <person name="Javaid M."/>
            <person name="Korchina V."/>
            <person name="Kovar C."/>
            <person name="Mata R."/>
            <person name="Mathew T."/>
            <person name="Ngo R."/>
            <person name="Nguyen L."/>
            <person name="Nguyen N."/>
            <person name="Okwuonu G."/>
            <person name="Ongeri F."/>
            <person name="Pham C."/>
            <person name="Simmons D."/>
            <person name="Wilczek-Boney K."/>
            <person name="Hale W."/>
            <person name="Jakkamsetti A."/>
            <person name="Pham P."/>
            <person name="Ruth R."/>
            <person name="San Lucas F."/>
            <person name="Warren J."/>
            <person name="Zhang J."/>
            <person name="Zhao Z."/>
            <person name="Zhou C."/>
            <person name="Zhu D."/>
            <person name="Lee S."/>
            <person name="Bess C."/>
            <person name="Blankenburg K."/>
            <person name="Forbes L."/>
            <person name="Fu Q."/>
            <person name="Gubbala S."/>
            <person name="Hirani K."/>
            <person name="Jayaseelan J.C."/>
            <person name="Lara F."/>
            <person name="Munidasa M."/>
            <person name="Palculict T."/>
            <person name="Patil S."/>
            <person name="Pu L.-L."/>
            <person name="Saada N."/>
            <person name="Tang L."/>
            <person name="Weissenberger G."/>
            <person name="Zhu Y."/>
            <person name="Hemphill L."/>
            <person name="Shang Y."/>
            <person name="Youmans B."/>
            <person name="Ayvaz T."/>
            <person name="Ross M."/>
            <person name="Santibanez J."/>
            <person name="Aqrawi P."/>
            <person name="Gross S."/>
            <person name="Joshi V."/>
            <person name="Fowler G."/>
            <person name="Nazareth L."/>
            <person name="Reid J."/>
            <person name="Worley K."/>
            <person name="Petrosino J."/>
            <person name="Highlander S."/>
            <person name="Gibbs R."/>
        </authorList>
    </citation>
    <scope>NUCLEOTIDE SEQUENCE [LARGE SCALE GENOMIC DNA]</scope>
    <source>
        <strain evidence="1 2">DSM 15829</strain>
    </source>
</reference>
<dbReference type="Proteomes" id="UP000005947">
    <property type="component" value="Unassembled WGS sequence"/>
</dbReference>
<dbReference type="EMBL" id="ACGK02000002">
    <property type="protein sequence ID" value="EGF23029.1"/>
    <property type="molecule type" value="Genomic_DNA"/>
</dbReference>
<dbReference type="GeneID" id="93210495"/>
<name>F1T6C4_9ACTN</name>
<dbReference type="AlphaFoldDB" id="F1T6C4"/>
<keyword evidence="2" id="KW-1185">Reference proteome</keyword>
<dbReference type="OrthoDB" id="9554016at2"/>
<sequence length="74" mass="8386">MVDYEQALSIAKDLLGKVDKCCEYKDYYVFSYHTPVVEDSSSNLVAIEKKTGKAYNFIAVITELGKMLREGKVK</sequence>
<protein>
    <submittedName>
        <fullName evidence="1">Uncharacterized protein</fullName>
    </submittedName>
</protein>